<evidence type="ECO:0000256" key="1">
    <source>
        <dbReference type="ARBA" id="ARBA00023186"/>
    </source>
</evidence>
<evidence type="ECO:0000256" key="2">
    <source>
        <dbReference type="SAM" id="MobiDB-lite"/>
    </source>
</evidence>
<protein>
    <submittedName>
        <fullName evidence="4">J domain-containing protein</fullName>
    </submittedName>
</protein>
<dbReference type="AlphaFoldDB" id="A0A8J7IVQ1"/>
<dbReference type="InterPro" id="IPR002939">
    <property type="entry name" value="DnaJ_C"/>
</dbReference>
<evidence type="ECO:0000313" key="5">
    <source>
        <dbReference type="Proteomes" id="UP000654482"/>
    </source>
</evidence>
<evidence type="ECO:0000313" key="4">
    <source>
        <dbReference type="EMBL" id="MBE9117448.1"/>
    </source>
</evidence>
<dbReference type="RefSeq" id="WP_194030537.1">
    <property type="nucleotide sequence ID" value="NZ_JADEWZ010000025.1"/>
</dbReference>
<feature type="region of interest" description="Disordered" evidence="2">
    <location>
        <begin position="135"/>
        <end position="160"/>
    </location>
</feature>
<dbReference type="SUPFAM" id="SSF46565">
    <property type="entry name" value="Chaperone J-domain"/>
    <property type="match status" value="1"/>
</dbReference>
<dbReference type="InterPro" id="IPR001623">
    <property type="entry name" value="DnaJ_domain"/>
</dbReference>
<dbReference type="PROSITE" id="PS00636">
    <property type="entry name" value="DNAJ_1"/>
    <property type="match status" value="1"/>
</dbReference>
<dbReference type="Pfam" id="PF01556">
    <property type="entry name" value="DnaJ_C"/>
    <property type="match status" value="1"/>
</dbReference>
<keyword evidence="5" id="KW-1185">Reference proteome</keyword>
<dbReference type="SMART" id="SM00271">
    <property type="entry name" value="DnaJ"/>
    <property type="match status" value="1"/>
</dbReference>
<dbReference type="InterPro" id="IPR036869">
    <property type="entry name" value="J_dom_sf"/>
</dbReference>
<dbReference type="Pfam" id="PF00226">
    <property type="entry name" value="DnaJ"/>
    <property type="match status" value="1"/>
</dbReference>
<name>A0A8J7IVQ1_9CYAN</name>
<comment type="caution">
    <text evidence="4">The sequence shown here is derived from an EMBL/GenBank/DDBJ whole genome shotgun (WGS) entry which is preliminary data.</text>
</comment>
<feature type="domain" description="J" evidence="3">
    <location>
        <begin position="6"/>
        <end position="71"/>
    </location>
</feature>
<dbReference type="GO" id="GO:0005737">
    <property type="term" value="C:cytoplasm"/>
    <property type="evidence" value="ECO:0007669"/>
    <property type="project" value="TreeGrafter"/>
</dbReference>
<accession>A0A8J7IVQ1</accession>
<dbReference type="CDD" id="cd10747">
    <property type="entry name" value="DnaJ_C"/>
    <property type="match status" value="1"/>
</dbReference>
<dbReference type="InterPro" id="IPR018253">
    <property type="entry name" value="DnaJ_domain_CS"/>
</dbReference>
<feature type="compositionally biased region" description="Basic and acidic residues" evidence="2">
    <location>
        <begin position="148"/>
        <end position="160"/>
    </location>
</feature>
<dbReference type="EMBL" id="JADEWZ010000025">
    <property type="protein sequence ID" value="MBE9117448.1"/>
    <property type="molecule type" value="Genomic_DNA"/>
</dbReference>
<dbReference type="Gene3D" id="1.10.287.110">
    <property type="entry name" value="DnaJ domain"/>
    <property type="match status" value="1"/>
</dbReference>
<dbReference type="InterPro" id="IPR008971">
    <property type="entry name" value="HSP40/DnaJ_pept-bd"/>
</dbReference>
<dbReference type="PROSITE" id="PS50076">
    <property type="entry name" value="DNAJ_2"/>
    <property type="match status" value="1"/>
</dbReference>
<dbReference type="PANTHER" id="PTHR43096">
    <property type="entry name" value="DNAJ HOMOLOG 1, MITOCHONDRIAL-RELATED"/>
    <property type="match status" value="1"/>
</dbReference>
<dbReference type="Proteomes" id="UP000654482">
    <property type="component" value="Unassembled WGS sequence"/>
</dbReference>
<keyword evidence="1" id="KW-0143">Chaperone</keyword>
<reference evidence="4" key="1">
    <citation type="submission" date="2020-10" db="EMBL/GenBank/DDBJ databases">
        <authorList>
            <person name="Castelo-Branco R."/>
            <person name="Eusebio N."/>
            <person name="Adriana R."/>
            <person name="Vieira A."/>
            <person name="Brugerolle De Fraissinette N."/>
            <person name="Rezende De Castro R."/>
            <person name="Schneider M.P."/>
            <person name="Vasconcelos V."/>
            <person name="Leao P.N."/>
        </authorList>
    </citation>
    <scope>NUCLEOTIDE SEQUENCE</scope>
    <source>
        <strain evidence="4">LEGE 07157</strain>
    </source>
</reference>
<gene>
    <name evidence="4" type="ORF">IQ249_16225</name>
</gene>
<proteinExistence type="predicted"/>
<dbReference type="Gene3D" id="2.60.260.20">
    <property type="entry name" value="Urease metallochaperone UreE, N-terminal domain"/>
    <property type="match status" value="2"/>
</dbReference>
<evidence type="ECO:0000259" key="3">
    <source>
        <dbReference type="PROSITE" id="PS50076"/>
    </source>
</evidence>
<dbReference type="SUPFAM" id="SSF49493">
    <property type="entry name" value="HSP40/DnaJ peptide-binding domain"/>
    <property type="match status" value="2"/>
</dbReference>
<dbReference type="FunFam" id="2.60.260.20:FF:000013">
    <property type="entry name" value="DnaJ subfamily B member 11"/>
    <property type="match status" value="1"/>
</dbReference>
<organism evidence="4 5">
    <name type="scientific">Lusitaniella coriacea LEGE 07157</name>
    <dbReference type="NCBI Taxonomy" id="945747"/>
    <lineage>
        <taxon>Bacteria</taxon>
        <taxon>Bacillati</taxon>
        <taxon>Cyanobacteriota</taxon>
        <taxon>Cyanophyceae</taxon>
        <taxon>Spirulinales</taxon>
        <taxon>Lusitaniellaceae</taxon>
        <taxon>Lusitaniella</taxon>
    </lineage>
</organism>
<dbReference type="PRINTS" id="PR00625">
    <property type="entry name" value="JDOMAIN"/>
</dbReference>
<dbReference type="CDD" id="cd06257">
    <property type="entry name" value="DnaJ"/>
    <property type="match status" value="1"/>
</dbReference>
<dbReference type="PANTHER" id="PTHR43096:SF52">
    <property type="entry name" value="DNAJ HOMOLOG 1, MITOCHONDRIAL-RELATED"/>
    <property type="match status" value="1"/>
</dbReference>
<sequence length="331" mass="37804">MQNFRNYYEILGVEKKASAEEIKKAYRKLARRYHPDMNPGDKSAEEQFKSINEAYDVLSDESKRVQYEQFSDFWQQGSKRQKGRGKASNDFSEYRDFNRFVDQVLNRPGQKTRVVDGKEAFRPGTTKTAYTVGTANRTAPRRTPPPRETVRDRAVTQEGTRRRDIEARLTLPLEKAYKGGRERIRLEDGRSLEVEMPVGMVDGQRVRLKNQGINGGDLYLKITVQPHPFFALQGVDIFCTVPLTPSEAILGGLVEVPTIDGLVKMNVPSPVKVGQRLRLANKGYPRSDGTRGDQLVEIQIAMPPEISPQERELYEKLRQIETFNPRQNLTT</sequence>
<dbReference type="GO" id="GO:0042026">
    <property type="term" value="P:protein refolding"/>
    <property type="evidence" value="ECO:0007669"/>
    <property type="project" value="TreeGrafter"/>
</dbReference>
<dbReference type="GO" id="GO:0051082">
    <property type="term" value="F:unfolded protein binding"/>
    <property type="evidence" value="ECO:0007669"/>
    <property type="project" value="InterPro"/>
</dbReference>